<dbReference type="KEGG" id="strr:EKD16_20310"/>
<sequence>MDDFQLLFVGGMGRSGSTLIERLLGELPGVCSLGEVVHMWRRALIDGEACGCGVPFAECGFWGAVGGAAFGGWDRLDPWEVLALKASVDRTRFVPALLNGRPPARLAERLARYTGLYDRLYAAAARVSGCRVVVDSSKHASLAACLRHRYGSRLHLVHVVRDPRAVAHAWGKRVPRPDATRTSPEQDMARYSPVRAAIQWTMQNEVLARLSAAGVPTLRVRYEDFAADPAGEFRGLADFAGHDGALPVDTEGTARLSPAHTVSGNPMRFRSGAVCVRPDGAWRSGLGPVGRTTVAALTCAGRGRFGY</sequence>
<dbReference type="AlphaFoldDB" id="A0A4P6Q9C4"/>
<dbReference type="SUPFAM" id="SSF52540">
    <property type="entry name" value="P-loop containing nucleoside triphosphate hydrolases"/>
    <property type="match status" value="1"/>
</dbReference>
<dbReference type="Gene3D" id="3.40.50.300">
    <property type="entry name" value="P-loop containing nucleotide triphosphate hydrolases"/>
    <property type="match status" value="1"/>
</dbReference>
<dbReference type="InterPro" id="IPR027417">
    <property type="entry name" value="P-loop_NTPase"/>
</dbReference>
<organism evidence="1 2">
    <name type="scientific">Streptomonospora litoralis</name>
    <dbReference type="NCBI Taxonomy" id="2498135"/>
    <lineage>
        <taxon>Bacteria</taxon>
        <taxon>Bacillati</taxon>
        <taxon>Actinomycetota</taxon>
        <taxon>Actinomycetes</taxon>
        <taxon>Streptosporangiales</taxon>
        <taxon>Nocardiopsidaceae</taxon>
        <taxon>Streptomonospora</taxon>
    </lineage>
</organism>
<gene>
    <name evidence="1" type="ORF">EKD16_20310</name>
</gene>
<protein>
    <recommendedName>
        <fullName evidence="3">Sulfotransferase</fullName>
    </recommendedName>
</protein>
<proteinExistence type="predicted"/>
<evidence type="ECO:0000313" key="2">
    <source>
        <dbReference type="Proteomes" id="UP000292235"/>
    </source>
</evidence>
<evidence type="ECO:0000313" key="1">
    <source>
        <dbReference type="EMBL" id="QBI55824.1"/>
    </source>
</evidence>
<dbReference type="Proteomes" id="UP000292235">
    <property type="component" value="Chromosome"/>
</dbReference>
<accession>A0A4P6Q9C4</accession>
<dbReference type="EMBL" id="CP036455">
    <property type="protein sequence ID" value="QBI55824.1"/>
    <property type="molecule type" value="Genomic_DNA"/>
</dbReference>
<evidence type="ECO:0008006" key="3">
    <source>
        <dbReference type="Google" id="ProtNLM"/>
    </source>
</evidence>
<reference evidence="1 2" key="1">
    <citation type="submission" date="2019-02" db="EMBL/GenBank/DDBJ databases">
        <authorList>
            <person name="Khodamoradi S."/>
            <person name="Hahnke R.L."/>
            <person name="Kaempfer P."/>
            <person name="Schumann P."/>
            <person name="Rohde M."/>
            <person name="Steinert M."/>
            <person name="Luzhetskyy A."/>
            <person name="Wink J."/>
            <person name="Ruckert C."/>
        </authorList>
    </citation>
    <scope>NUCLEOTIDE SEQUENCE [LARGE SCALE GENOMIC DNA]</scope>
    <source>
        <strain evidence="1 2">M2</strain>
    </source>
</reference>
<keyword evidence="2" id="KW-1185">Reference proteome</keyword>
<name>A0A4P6Q9C4_9ACTN</name>